<dbReference type="RefSeq" id="WP_143722189.1">
    <property type="nucleotide sequence ID" value="NZ_VKDB01000044.1"/>
</dbReference>
<reference evidence="2 3" key="1">
    <citation type="submission" date="2019-07" db="EMBL/GenBank/DDBJ databases">
        <title>Deinococcus detaillus sp. nov., isolated from humus soil in Antarctica.</title>
        <authorList>
            <person name="Zhang K."/>
        </authorList>
    </citation>
    <scope>NUCLEOTIDE SEQUENCE [LARGE SCALE GENOMIC DNA]</scope>
    <source>
        <strain evidence="2 3">H1</strain>
    </source>
</reference>
<evidence type="ECO:0008006" key="4">
    <source>
        <dbReference type="Google" id="ProtNLM"/>
    </source>
</evidence>
<evidence type="ECO:0000313" key="2">
    <source>
        <dbReference type="EMBL" id="TSA79384.1"/>
    </source>
</evidence>
<accession>A0A553UGQ3</accession>
<dbReference type="OrthoDB" id="77959at2"/>
<protein>
    <recommendedName>
        <fullName evidence="4">Ig-like domain-containing protein</fullName>
    </recommendedName>
</protein>
<comment type="caution">
    <text evidence="2">The sequence shown here is derived from an EMBL/GenBank/DDBJ whole genome shotgun (WGS) entry which is preliminary data.</text>
</comment>
<evidence type="ECO:0000313" key="3">
    <source>
        <dbReference type="Proteomes" id="UP000316092"/>
    </source>
</evidence>
<feature type="signal peptide" evidence="1">
    <location>
        <begin position="1"/>
        <end position="26"/>
    </location>
</feature>
<organism evidence="2 3">
    <name type="scientific">Deinococcus detaillensis</name>
    <dbReference type="NCBI Taxonomy" id="2592048"/>
    <lineage>
        <taxon>Bacteria</taxon>
        <taxon>Thermotogati</taxon>
        <taxon>Deinococcota</taxon>
        <taxon>Deinococci</taxon>
        <taxon>Deinococcales</taxon>
        <taxon>Deinococcaceae</taxon>
        <taxon>Deinococcus</taxon>
    </lineage>
</organism>
<dbReference type="EMBL" id="VKDB01000044">
    <property type="protein sequence ID" value="TSA79384.1"/>
    <property type="molecule type" value="Genomic_DNA"/>
</dbReference>
<name>A0A553UGQ3_9DEIO</name>
<proteinExistence type="predicted"/>
<keyword evidence="3" id="KW-1185">Reference proteome</keyword>
<feature type="chain" id="PRO_5022154548" description="Ig-like domain-containing protein" evidence="1">
    <location>
        <begin position="27"/>
        <end position="1033"/>
    </location>
</feature>
<gene>
    <name evidence="2" type="ORF">FNU79_18045</name>
</gene>
<dbReference type="AlphaFoldDB" id="A0A553UGQ3"/>
<evidence type="ECO:0000256" key="1">
    <source>
        <dbReference type="SAM" id="SignalP"/>
    </source>
</evidence>
<dbReference type="Proteomes" id="UP000316092">
    <property type="component" value="Unassembled WGS sequence"/>
</dbReference>
<sequence length="1033" mass="109736">MKTQHLSAFGLAISIALLTACQSKVAVPPTSSTPVSVTKPRPVNSAASLMRLDFQKLNSDKPEVTAQMVGRGVGAQSLTNVPAALSAKVLSANTFTYGTKRHVRTTIEFTYNGTAQVNGPVILPVDTASSDAAKDTIGSSPFINVLYFDRSDARQKVLDGKLQLVRGKKYDTASQTAADDLDATPYTAQDLAGFTPPTFDGVSSITPYNNTGYQITGLPNNKLKQGDKFTAVVGLDVNDVSTPANDPFYASIFYLLTEGAPTLQESQGIDRTIGVTGDLSSLSLKTTDAGGGDIKIQNKTSTPITVTIPAPPTMPGQLKLNVGSALDSYSQTIPANQTATVPYVAECPVDEGTYTQAFDIKIGSEVKKSSVTVECATDDVAENDPLDTTKVLKPEDETQLLSYDEQANTARFAPGSSFAAGLMAGDVVVSDPIPNIAPEGLAFKIETISADKTNITFTDADLGELFQEANVDNELNPTFNDIDLKSSTFMPGITAMAGEGDTLLNLSFDQVLIGDKTKKDPNNYLIANGKLVVNKPKLVFKAQLNVPGVTSVNINEILTISAKNGGLSAMSEGQLRSMGWFSSFVSKAKEGISSVTQFATNTANQVASLGTGAYQAVSNLTQGVSFNSELYGEFTEQASLKIEGKADSKLTKKIPIGNVKFKPITLTLGFIPVTVTHELNLYIDINGQVTGEVKYNVEQSFTYKAGIKYDSKLSPKVQKINEVTPTFTQEFQLYGNFDLDAKAVAEYEAKLFGTFGAFANAKIGPTISARTQGDQLQLNGKICASGDAGTREFEFKVPVINTTLKLDGTNLNLFGNCFVEVSKSVKLPLVAKLEYPVDRTPTATSGITFDTVPEIDYGPAIPFKLTVVSADPNTTYSYQWALDGAALATGAADHTVNLPATEIGKEHTLTAVVSVGSDPNITLQKATKKITFKLKNSAPKVNFTSTDTVQSDPGQDTNFTVNVSDNNEQIDCTQVRWSSNAGGYELVSQGGTNGACTATLKFSQSGSANVFAQVTDTLNATTTAQQVVNIASP</sequence>
<keyword evidence="1" id="KW-0732">Signal</keyword>
<dbReference type="PROSITE" id="PS51257">
    <property type="entry name" value="PROKAR_LIPOPROTEIN"/>
    <property type="match status" value="1"/>
</dbReference>